<dbReference type="GO" id="GO:0016747">
    <property type="term" value="F:acyltransferase activity, transferring groups other than amino-acyl groups"/>
    <property type="evidence" value="ECO:0007669"/>
    <property type="project" value="InterPro"/>
</dbReference>
<evidence type="ECO:0000256" key="1">
    <source>
        <dbReference type="SAM" id="Phobius"/>
    </source>
</evidence>
<feature type="domain" description="Acyltransferase 3" evidence="2">
    <location>
        <begin position="8"/>
        <end position="330"/>
    </location>
</feature>
<protein>
    <recommendedName>
        <fullName evidence="2">Acyltransferase 3 domain-containing protein</fullName>
    </recommendedName>
</protein>
<name>A0A172YA33_9GAMM</name>
<evidence type="ECO:0000259" key="2">
    <source>
        <dbReference type="Pfam" id="PF01757"/>
    </source>
</evidence>
<feature type="transmembrane region" description="Helical" evidence="1">
    <location>
        <begin position="136"/>
        <end position="157"/>
    </location>
</feature>
<dbReference type="InterPro" id="IPR002656">
    <property type="entry name" value="Acyl_transf_3_dom"/>
</dbReference>
<sequence>MARTTDLESITILRCVACLLVVYSHANQFALKLVSSNFPFIDIGGATGRLGVEIFFMISGYLMIYVHWNDFSAGKTTYFLLKRCVRILPMYYFFTLLAIASFIIYPSAYSSMKFTWLSAMASFFFVPMVKVDQLDFPTPILSVGWTLCLEMMFYLLFSLSLIFSRKIGILFVVASTIGLVILGWSTEGGLLLEFYTWDIILCFTIGMLYGVANRCGFHLPIPAINQSICAILAATAYVIAFQYEIKPLLYPLTFAVFYSILSLDRGERVAYPRLLIHLGNASYSIYLCHMLLIGAFAVILQKIGLSVNGLASMFFTIAILGASATACGCLTYLWLERPMTRLFSPWVKRRSPQALA</sequence>
<dbReference type="PANTHER" id="PTHR23028">
    <property type="entry name" value="ACETYLTRANSFERASE"/>
    <property type="match status" value="1"/>
</dbReference>
<organism evidence="3 4">
    <name type="scientific">Halotalea alkalilenta</name>
    <dbReference type="NCBI Taxonomy" id="376489"/>
    <lineage>
        <taxon>Bacteria</taxon>
        <taxon>Pseudomonadati</taxon>
        <taxon>Pseudomonadota</taxon>
        <taxon>Gammaproteobacteria</taxon>
        <taxon>Oceanospirillales</taxon>
        <taxon>Halomonadaceae</taxon>
        <taxon>Halotalea</taxon>
    </lineage>
</organism>
<dbReference type="InterPro" id="IPR050879">
    <property type="entry name" value="Acyltransferase_3"/>
</dbReference>
<feature type="transmembrane region" description="Helical" evidence="1">
    <location>
        <begin position="223"/>
        <end position="241"/>
    </location>
</feature>
<feature type="transmembrane region" description="Helical" evidence="1">
    <location>
        <begin position="310"/>
        <end position="335"/>
    </location>
</feature>
<dbReference type="EMBL" id="CP015243">
    <property type="protein sequence ID" value="ANF56101.1"/>
    <property type="molecule type" value="Genomic_DNA"/>
</dbReference>
<dbReference type="RefSeq" id="WP_064121093.1">
    <property type="nucleotide sequence ID" value="NZ_CP015243.1"/>
</dbReference>
<keyword evidence="1" id="KW-0472">Membrane</keyword>
<feature type="transmembrane region" description="Helical" evidence="1">
    <location>
        <begin position="247"/>
        <end position="263"/>
    </location>
</feature>
<evidence type="ECO:0000313" key="4">
    <source>
        <dbReference type="Proteomes" id="UP000077875"/>
    </source>
</evidence>
<dbReference type="GO" id="GO:0000271">
    <property type="term" value="P:polysaccharide biosynthetic process"/>
    <property type="evidence" value="ECO:0007669"/>
    <property type="project" value="TreeGrafter"/>
</dbReference>
<accession>A0A172YA33</accession>
<keyword evidence="1" id="KW-0812">Transmembrane</keyword>
<feature type="transmembrane region" description="Helical" evidence="1">
    <location>
        <begin position="89"/>
        <end position="108"/>
    </location>
</feature>
<dbReference type="KEGG" id="haa:A5892_00310"/>
<dbReference type="Proteomes" id="UP000077875">
    <property type="component" value="Chromosome"/>
</dbReference>
<feature type="transmembrane region" description="Helical" evidence="1">
    <location>
        <begin position="169"/>
        <end position="186"/>
    </location>
</feature>
<reference evidence="3 4" key="1">
    <citation type="submission" date="2016-04" db="EMBL/GenBank/DDBJ databases">
        <title>Complete Genome Sequence of Halotalea alkalilenta IHB B 13600.</title>
        <authorList>
            <person name="Swarnkar M.K."/>
            <person name="Sharma A."/>
            <person name="Kaushal K."/>
            <person name="Soni R."/>
            <person name="Rana S."/>
            <person name="Singh A.K."/>
            <person name="Gulati A."/>
        </authorList>
    </citation>
    <scope>NUCLEOTIDE SEQUENCE [LARGE SCALE GENOMIC DNA]</scope>
    <source>
        <strain evidence="3 4">IHB B 13600</strain>
    </source>
</reference>
<feature type="transmembrane region" description="Helical" evidence="1">
    <location>
        <begin position="283"/>
        <end position="304"/>
    </location>
</feature>
<gene>
    <name evidence="3" type="ORF">A5892_00310</name>
</gene>
<dbReference type="PANTHER" id="PTHR23028:SF131">
    <property type="entry name" value="BLR2367 PROTEIN"/>
    <property type="match status" value="1"/>
</dbReference>
<dbReference type="STRING" id="376489.A5892_00310"/>
<feature type="transmembrane region" description="Helical" evidence="1">
    <location>
        <begin position="192"/>
        <end position="211"/>
    </location>
</feature>
<evidence type="ECO:0000313" key="3">
    <source>
        <dbReference type="EMBL" id="ANF56101.1"/>
    </source>
</evidence>
<feature type="transmembrane region" description="Helical" evidence="1">
    <location>
        <begin position="50"/>
        <end position="68"/>
    </location>
</feature>
<dbReference type="AlphaFoldDB" id="A0A172YA33"/>
<dbReference type="Pfam" id="PF01757">
    <property type="entry name" value="Acyl_transf_3"/>
    <property type="match status" value="1"/>
</dbReference>
<keyword evidence="1" id="KW-1133">Transmembrane helix</keyword>
<keyword evidence="4" id="KW-1185">Reference proteome</keyword>
<dbReference type="GO" id="GO:0016020">
    <property type="term" value="C:membrane"/>
    <property type="evidence" value="ECO:0007669"/>
    <property type="project" value="TreeGrafter"/>
</dbReference>
<proteinExistence type="predicted"/>